<evidence type="ECO:0000313" key="1">
    <source>
        <dbReference type="EMBL" id="KAI9914206.1"/>
    </source>
</evidence>
<protein>
    <submittedName>
        <fullName evidence="1">Uncharacterized protein</fullName>
    </submittedName>
</protein>
<name>A0ACC0W851_9STRA</name>
<gene>
    <name evidence="1" type="ORF">PsorP6_004887</name>
</gene>
<comment type="caution">
    <text evidence="1">The sequence shown here is derived from an EMBL/GenBank/DDBJ whole genome shotgun (WGS) entry which is preliminary data.</text>
</comment>
<organism evidence="1 2">
    <name type="scientific">Peronosclerospora sorghi</name>
    <dbReference type="NCBI Taxonomy" id="230839"/>
    <lineage>
        <taxon>Eukaryota</taxon>
        <taxon>Sar</taxon>
        <taxon>Stramenopiles</taxon>
        <taxon>Oomycota</taxon>
        <taxon>Peronosporomycetes</taxon>
        <taxon>Peronosporales</taxon>
        <taxon>Peronosporaceae</taxon>
        <taxon>Peronosclerospora</taxon>
    </lineage>
</organism>
<dbReference type="Proteomes" id="UP001163321">
    <property type="component" value="Chromosome 4"/>
</dbReference>
<reference evidence="1 2" key="1">
    <citation type="journal article" date="2022" name="bioRxiv">
        <title>The genome of the oomycete Peronosclerospora sorghi, a cosmopolitan pathogen of maize and sorghum, is inflated with dispersed pseudogenes.</title>
        <authorList>
            <person name="Fletcher K."/>
            <person name="Martin F."/>
            <person name="Isakeit T."/>
            <person name="Cavanaugh K."/>
            <person name="Magill C."/>
            <person name="Michelmore R."/>
        </authorList>
    </citation>
    <scope>NUCLEOTIDE SEQUENCE [LARGE SCALE GENOMIC DNA]</scope>
    <source>
        <strain evidence="1">P6</strain>
    </source>
</reference>
<dbReference type="EMBL" id="CM047583">
    <property type="protein sequence ID" value="KAI9914206.1"/>
    <property type="molecule type" value="Genomic_DNA"/>
</dbReference>
<sequence length="91" mass="10284">MPPWNNRASTPVGARYLGGRLVYYLPSFTGHSTAVCLIRFIRSLERFVSTVKEHQESRRVVRLDPNTSLNLSSHISKLSPLQDAPSRSLFV</sequence>
<proteinExistence type="predicted"/>
<accession>A0ACC0W851</accession>
<evidence type="ECO:0000313" key="2">
    <source>
        <dbReference type="Proteomes" id="UP001163321"/>
    </source>
</evidence>
<keyword evidence="2" id="KW-1185">Reference proteome</keyword>